<gene>
    <name evidence="4" type="ORF">EIK76_08350</name>
</gene>
<sequence>MFKLKLGLVAGLAFTCLDSVAAEPLQPSQIVTQAQAKAEKGDGYVFYSYFTKPTFGTQDALTGVAVIEPGKEIHPPHIHAEEEYLMVIEGEGVWSLKDKDIPAKAGDILYAAPWDSHGIRNTGNKPLKFVVMKWHSKGLPVPAELAAQKP</sequence>
<evidence type="ECO:0000256" key="1">
    <source>
        <dbReference type="ARBA" id="ARBA00022723"/>
    </source>
</evidence>
<dbReference type="PANTHER" id="PTHR35848:SF6">
    <property type="entry name" value="CUPIN TYPE-2 DOMAIN-CONTAINING PROTEIN"/>
    <property type="match status" value="1"/>
</dbReference>
<dbReference type="PANTHER" id="PTHR35848">
    <property type="entry name" value="OXALATE-BINDING PROTEIN"/>
    <property type="match status" value="1"/>
</dbReference>
<accession>A0A3P3QS57</accession>
<comment type="caution">
    <text evidence="4">The sequence shown here is derived from an EMBL/GenBank/DDBJ whole genome shotgun (WGS) entry which is preliminary data.</text>
</comment>
<dbReference type="Proteomes" id="UP000276260">
    <property type="component" value="Unassembled WGS sequence"/>
</dbReference>
<dbReference type="InterPro" id="IPR013096">
    <property type="entry name" value="Cupin_2"/>
</dbReference>
<dbReference type="InterPro" id="IPR051610">
    <property type="entry name" value="GPI/OXD"/>
</dbReference>
<reference evidence="4 5" key="1">
    <citation type="submission" date="2018-11" db="EMBL/GenBank/DDBJ databases">
        <title>Draft genome analysis of Rheinheimera mesophila isolated from an industrial waste site.</title>
        <authorList>
            <person name="Yu Q."/>
            <person name="Qi Y."/>
            <person name="Zhang H."/>
            <person name="Lu Y."/>
            <person name="Pu J."/>
        </authorList>
    </citation>
    <scope>NUCLEOTIDE SEQUENCE [LARGE SCALE GENOMIC DNA]</scope>
    <source>
        <strain evidence="4 5">IITR13</strain>
    </source>
</reference>
<evidence type="ECO:0000259" key="3">
    <source>
        <dbReference type="Pfam" id="PF07883"/>
    </source>
</evidence>
<evidence type="ECO:0000313" key="5">
    <source>
        <dbReference type="Proteomes" id="UP000276260"/>
    </source>
</evidence>
<keyword evidence="1" id="KW-0479">Metal-binding</keyword>
<keyword evidence="5" id="KW-1185">Reference proteome</keyword>
<dbReference type="RefSeq" id="WP_046518882.1">
    <property type="nucleotide sequence ID" value="NZ_LAVS01000005.1"/>
</dbReference>
<dbReference type="InterPro" id="IPR011051">
    <property type="entry name" value="RmlC_Cupin_sf"/>
</dbReference>
<name>A0A3P3QS57_9GAMM</name>
<dbReference type="InterPro" id="IPR014710">
    <property type="entry name" value="RmlC-like_jellyroll"/>
</dbReference>
<evidence type="ECO:0000256" key="2">
    <source>
        <dbReference type="SAM" id="SignalP"/>
    </source>
</evidence>
<feature type="signal peptide" evidence="2">
    <location>
        <begin position="1"/>
        <end position="21"/>
    </location>
</feature>
<organism evidence="4 5">
    <name type="scientific">Rheinheimera mesophila</name>
    <dbReference type="NCBI Taxonomy" id="1547515"/>
    <lineage>
        <taxon>Bacteria</taxon>
        <taxon>Pseudomonadati</taxon>
        <taxon>Pseudomonadota</taxon>
        <taxon>Gammaproteobacteria</taxon>
        <taxon>Chromatiales</taxon>
        <taxon>Chromatiaceae</taxon>
        <taxon>Rheinheimera</taxon>
    </lineage>
</organism>
<feature type="domain" description="Cupin type-2" evidence="3">
    <location>
        <begin position="64"/>
        <end position="131"/>
    </location>
</feature>
<dbReference type="Gene3D" id="2.60.120.10">
    <property type="entry name" value="Jelly Rolls"/>
    <property type="match status" value="1"/>
</dbReference>
<dbReference type="AlphaFoldDB" id="A0A3P3QS57"/>
<proteinExistence type="predicted"/>
<feature type="chain" id="PRO_5018779508" evidence="2">
    <location>
        <begin position="22"/>
        <end position="150"/>
    </location>
</feature>
<dbReference type="GO" id="GO:0046872">
    <property type="term" value="F:metal ion binding"/>
    <property type="evidence" value="ECO:0007669"/>
    <property type="project" value="UniProtKB-KW"/>
</dbReference>
<dbReference type="OrthoDB" id="9180677at2"/>
<protein>
    <submittedName>
        <fullName evidence="4">Cupin domain-containing protein</fullName>
    </submittedName>
</protein>
<dbReference type="SUPFAM" id="SSF51182">
    <property type="entry name" value="RmlC-like cupins"/>
    <property type="match status" value="1"/>
</dbReference>
<keyword evidence="2" id="KW-0732">Signal</keyword>
<dbReference type="Pfam" id="PF07883">
    <property type="entry name" value="Cupin_2"/>
    <property type="match status" value="1"/>
</dbReference>
<evidence type="ECO:0000313" key="4">
    <source>
        <dbReference type="EMBL" id="RRJ24047.1"/>
    </source>
</evidence>
<dbReference type="EMBL" id="RRCF01000001">
    <property type="protein sequence ID" value="RRJ24047.1"/>
    <property type="molecule type" value="Genomic_DNA"/>
</dbReference>